<reference evidence="1 2" key="1">
    <citation type="journal article" date="2011" name="Stand. Genomic Sci.">
        <title>Complete genome sequence of Haliscomenobacter hydrossis type strain (O).</title>
        <authorList>
            <consortium name="US DOE Joint Genome Institute (JGI-PGF)"/>
            <person name="Daligault H."/>
            <person name="Lapidus A."/>
            <person name="Zeytun A."/>
            <person name="Nolan M."/>
            <person name="Lucas S."/>
            <person name="Del Rio T.G."/>
            <person name="Tice H."/>
            <person name="Cheng J.F."/>
            <person name="Tapia R."/>
            <person name="Han C."/>
            <person name="Goodwin L."/>
            <person name="Pitluck S."/>
            <person name="Liolios K."/>
            <person name="Pagani I."/>
            <person name="Ivanova N."/>
            <person name="Huntemann M."/>
            <person name="Mavromatis K."/>
            <person name="Mikhailova N."/>
            <person name="Pati A."/>
            <person name="Chen A."/>
            <person name="Palaniappan K."/>
            <person name="Land M."/>
            <person name="Hauser L."/>
            <person name="Brambilla E.M."/>
            <person name="Rohde M."/>
            <person name="Verbarg S."/>
            <person name="Goker M."/>
            <person name="Bristow J."/>
            <person name="Eisen J.A."/>
            <person name="Markowitz V."/>
            <person name="Hugenholtz P."/>
            <person name="Kyrpides N.C."/>
            <person name="Klenk H.P."/>
            <person name="Woyke T."/>
        </authorList>
    </citation>
    <scope>NUCLEOTIDE SEQUENCE [LARGE SCALE GENOMIC DNA]</scope>
    <source>
        <strain evidence="2">ATCC 27775 / DSM 1100 / LMG 10767 / O</strain>
    </source>
</reference>
<dbReference type="PROSITE" id="PS51257">
    <property type="entry name" value="PROKAR_LIPOPROTEIN"/>
    <property type="match status" value="1"/>
</dbReference>
<dbReference type="eggNOG" id="COG3391">
    <property type="taxonomic scope" value="Bacteria"/>
</dbReference>
<dbReference type="KEGG" id="hhy:Halhy_2832"/>
<dbReference type="EMBL" id="CP002691">
    <property type="protein sequence ID" value="AEE50698.1"/>
    <property type="molecule type" value="Genomic_DNA"/>
</dbReference>
<evidence type="ECO:0000313" key="1">
    <source>
        <dbReference type="EMBL" id="AEE50698.1"/>
    </source>
</evidence>
<evidence type="ECO:0000313" key="2">
    <source>
        <dbReference type="Proteomes" id="UP000008461"/>
    </source>
</evidence>
<dbReference type="HOGENOM" id="CLU_717223_0_0_10"/>
<organism evidence="1 2">
    <name type="scientific">Haliscomenobacter hydrossis (strain ATCC 27775 / DSM 1100 / LMG 10767 / O)</name>
    <dbReference type="NCBI Taxonomy" id="760192"/>
    <lineage>
        <taxon>Bacteria</taxon>
        <taxon>Pseudomonadati</taxon>
        <taxon>Bacteroidota</taxon>
        <taxon>Saprospiria</taxon>
        <taxon>Saprospirales</taxon>
        <taxon>Haliscomenobacteraceae</taxon>
        <taxon>Haliscomenobacter</taxon>
    </lineage>
</organism>
<name>F4L339_HALH1</name>
<dbReference type="Proteomes" id="UP000008461">
    <property type="component" value="Chromosome"/>
</dbReference>
<dbReference type="AlphaFoldDB" id="F4L339"/>
<dbReference type="OrthoDB" id="1091820at2"/>
<accession>F4L339</accession>
<dbReference type="Pfam" id="PF17170">
    <property type="entry name" value="DUF5128"/>
    <property type="match status" value="1"/>
</dbReference>
<gene>
    <name evidence="1" type="ordered locus">Halhy_2832</name>
</gene>
<dbReference type="RefSeq" id="WP_013765245.1">
    <property type="nucleotide sequence ID" value="NC_015510.1"/>
</dbReference>
<dbReference type="STRING" id="760192.Halhy_2832"/>
<reference key="2">
    <citation type="submission" date="2011-04" db="EMBL/GenBank/DDBJ databases">
        <title>Complete sequence of chromosome of Haliscomenobacter hydrossis DSM 1100.</title>
        <authorList>
            <consortium name="US DOE Joint Genome Institute (JGI-PGF)"/>
            <person name="Lucas S."/>
            <person name="Han J."/>
            <person name="Lapidus A."/>
            <person name="Bruce D."/>
            <person name="Goodwin L."/>
            <person name="Pitluck S."/>
            <person name="Peters L."/>
            <person name="Kyrpides N."/>
            <person name="Mavromatis K."/>
            <person name="Ivanova N."/>
            <person name="Ovchinnikova G."/>
            <person name="Pagani I."/>
            <person name="Daligault H."/>
            <person name="Detter J.C."/>
            <person name="Han C."/>
            <person name="Land M."/>
            <person name="Hauser L."/>
            <person name="Markowitz V."/>
            <person name="Cheng J.-F."/>
            <person name="Hugenholtz P."/>
            <person name="Woyke T."/>
            <person name="Wu D."/>
            <person name="Verbarg S."/>
            <person name="Frueling A."/>
            <person name="Brambilla E."/>
            <person name="Klenk H.-P."/>
            <person name="Eisen J.A."/>
        </authorList>
    </citation>
    <scope>NUCLEOTIDE SEQUENCE</scope>
    <source>
        <strain>DSM 1100</strain>
    </source>
</reference>
<protein>
    <recommendedName>
        <fullName evidence="3">6-bladed beta-propeller</fullName>
    </recommendedName>
</protein>
<keyword evidence="2" id="KW-1185">Reference proteome</keyword>
<evidence type="ECO:0008006" key="3">
    <source>
        <dbReference type="Google" id="ProtNLM"/>
    </source>
</evidence>
<sequence>MKNLLILLLCTFFACQDSNNKGKEILIDNTNISNFAAMDSLIERIEVIKLETNLRSIINNNFSKILLNDDYVYWIEYGYEGRITIFNRKTGRFVKQLTPTGEGPEEFSYITDVSMLESNEIELYSNPQRKLIYYSSDGTFARERNVLYNFDKRIYLDNNTLINHYNGPSADYLGQDLDHRLIVLDSNQKITNYYLPFQFKNNTITGSALEFSVHKNGVIIYEPFHPNIHEINDKKIFSLKYNLKFKKNNPDESFLTQHQTIAARHKSALKDDIPMLNLVFENDGFLIFKYNYIKNQSRVAVFDKKKQAFIINTNALVYSKWSWPLIIPASSYKSGLVFSYSAETFISLCDNVLSTAMLDEIKPVRNGLKKSDNPIIMVVKLKDKP</sequence>
<proteinExistence type="predicted"/>